<protein>
    <submittedName>
        <fullName evidence="1">Uncharacterized protein</fullName>
    </submittedName>
</protein>
<keyword evidence="2" id="KW-1185">Reference proteome</keyword>
<evidence type="ECO:0000313" key="2">
    <source>
        <dbReference type="Proteomes" id="UP000654947"/>
    </source>
</evidence>
<dbReference type="EMBL" id="BMXL01000004">
    <property type="protein sequence ID" value="GHD19645.1"/>
    <property type="molecule type" value="Genomic_DNA"/>
</dbReference>
<dbReference type="Proteomes" id="UP000654947">
    <property type="component" value="Unassembled WGS sequence"/>
</dbReference>
<organism evidence="1 2">
    <name type="scientific">Nocardiopsis kunsanensis</name>
    <dbReference type="NCBI Taxonomy" id="141693"/>
    <lineage>
        <taxon>Bacteria</taxon>
        <taxon>Bacillati</taxon>
        <taxon>Actinomycetota</taxon>
        <taxon>Actinomycetes</taxon>
        <taxon>Streptosporangiales</taxon>
        <taxon>Nocardiopsidaceae</taxon>
        <taxon>Nocardiopsis</taxon>
    </lineage>
</organism>
<dbReference type="AlphaFoldDB" id="A0A919CFY8"/>
<proteinExistence type="predicted"/>
<name>A0A919CFY8_9ACTN</name>
<evidence type="ECO:0000313" key="1">
    <source>
        <dbReference type="EMBL" id="GHD19645.1"/>
    </source>
</evidence>
<reference evidence="1 2" key="1">
    <citation type="journal article" date="2014" name="Int. J. Syst. Evol. Microbiol.">
        <title>Complete genome sequence of Corynebacterium casei LMG S-19264T (=DSM 44701T), isolated from a smear-ripened cheese.</title>
        <authorList>
            <consortium name="US DOE Joint Genome Institute (JGI-PGF)"/>
            <person name="Walter F."/>
            <person name="Albersmeier A."/>
            <person name="Kalinowski J."/>
            <person name="Ruckert C."/>
        </authorList>
    </citation>
    <scope>NUCLEOTIDE SEQUENCE [LARGE SCALE GENOMIC DNA]</scope>
    <source>
        <strain evidence="1 2">KCTC 19473</strain>
    </source>
</reference>
<sequence>MGVEVVEGGFGVDFPVQGQDLGVWGGGLVFVWCWWGGRGGAGAACAGAGQIGEGGEQGVAVFAGHGFGVELQAPAGEVAVGQAHQDAVFCVGGGV</sequence>
<comment type="caution">
    <text evidence="1">The sequence shown here is derived from an EMBL/GenBank/DDBJ whole genome shotgun (WGS) entry which is preliminary data.</text>
</comment>
<gene>
    <name evidence="1" type="ORF">GCM10007147_10720</name>
</gene>
<accession>A0A919CFY8</accession>